<protein>
    <submittedName>
        <fullName evidence="1">Competence protein</fullName>
    </submittedName>
</protein>
<dbReference type="Pfam" id="PF06338">
    <property type="entry name" value="ComK"/>
    <property type="match status" value="1"/>
</dbReference>
<evidence type="ECO:0000313" key="1">
    <source>
        <dbReference type="EMBL" id="RDW22233.1"/>
    </source>
</evidence>
<keyword evidence="2" id="KW-1185">Reference proteome</keyword>
<dbReference type="OrthoDB" id="2417337at2"/>
<gene>
    <name evidence="1" type="ORF">CWR48_00565</name>
</gene>
<organism evidence="1 2">
    <name type="scientific">Oceanobacillus arenosus</name>
    <dbReference type="NCBI Taxonomy" id="1229153"/>
    <lineage>
        <taxon>Bacteria</taxon>
        <taxon>Bacillati</taxon>
        <taxon>Bacillota</taxon>
        <taxon>Bacilli</taxon>
        <taxon>Bacillales</taxon>
        <taxon>Bacillaceae</taxon>
        <taxon>Oceanobacillus</taxon>
    </lineage>
</organism>
<accession>A0A3D8Q1Y8</accession>
<name>A0A3D8Q1Y8_9BACI</name>
<proteinExistence type="predicted"/>
<reference evidence="2" key="1">
    <citation type="submission" date="2017-11" db="EMBL/GenBank/DDBJ databases">
        <authorList>
            <person name="Zhu W."/>
        </authorList>
    </citation>
    <scope>NUCLEOTIDE SEQUENCE [LARGE SCALE GENOMIC DNA]</scope>
    <source>
        <strain evidence="2">CAU 1183</strain>
    </source>
</reference>
<evidence type="ECO:0000313" key="2">
    <source>
        <dbReference type="Proteomes" id="UP000257143"/>
    </source>
</evidence>
<dbReference type="AlphaFoldDB" id="A0A3D8Q1Y8"/>
<comment type="caution">
    <text evidence="1">The sequence shown here is derived from an EMBL/GenBank/DDBJ whole genome shotgun (WGS) entry which is preliminary data.</text>
</comment>
<dbReference type="InterPro" id="IPR010461">
    <property type="entry name" value="ComK"/>
</dbReference>
<sequence>MENVYLVSQKTKAILANDSQYYRSVIIEGDSQQFSSLKAEQIIDNSCILYGSTLDGRRGAVKDILKSTSKLPVPVSQMNGIYMFPTASTKNTECVWLSASHIRDYFLHNDKTYIAFRDGTGIYVNASLSTVDSQFKRMCQVIVQLNRSILFGTGQIRWWHGDEPEN</sequence>
<dbReference type="EMBL" id="PIOC01000001">
    <property type="protein sequence ID" value="RDW22233.1"/>
    <property type="molecule type" value="Genomic_DNA"/>
</dbReference>
<dbReference type="RefSeq" id="WP_115771093.1">
    <property type="nucleotide sequence ID" value="NZ_PIOC01000001.1"/>
</dbReference>
<dbReference type="GO" id="GO:0030420">
    <property type="term" value="P:establishment of competence for transformation"/>
    <property type="evidence" value="ECO:0007669"/>
    <property type="project" value="InterPro"/>
</dbReference>
<dbReference type="Proteomes" id="UP000257143">
    <property type="component" value="Unassembled WGS sequence"/>
</dbReference>